<gene>
    <name evidence="2" type="ORF">CA13_10890</name>
</gene>
<comment type="caution">
    <text evidence="2">The sequence shown here is derived from an EMBL/GenBank/DDBJ whole genome shotgun (WGS) entry which is preliminary data.</text>
</comment>
<evidence type="ECO:0000313" key="3">
    <source>
        <dbReference type="Proteomes" id="UP000315010"/>
    </source>
</evidence>
<dbReference type="AlphaFoldDB" id="A0A5C5YZ47"/>
<dbReference type="EMBL" id="SJPJ01000001">
    <property type="protein sequence ID" value="TWT79683.1"/>
    <property type="molecule type" value="Genomic_DNA"/>
</dbReference>
<name>A0A5C5YZ47_9BACT</name>
<feature type="region of interest" description="Disordered" evidence="1">
    <location>
        <begin position="140"/>
        <end position="192"/>
    </location>
</feature>
<sequence length="192" mass="21948">MIIGSLFAAHRFVPRLVFNRKVGRVLTARVTEIRFKPQMDRDFVMISDPELIVDIQGRIAHSDNLMMLAPHPSPHCPLQFHFDDGTEIELRMSITGKLRRYLNELHEPGVVRVPSYVTIEYDGTTRLLRNQPFTDYLKSRGLVDSPNPEPISMYNEPPDGPPLLKGEDEEPFNPSRDRALPFDNRNSSAGPR</sequence>
<reference evidence="2 3" key="1">
    <citation type="submission" date="2019-02" db="EMBL/GenBank/DDBJ databases">
        <title>Deep-cultivation of Planctomycetes and their phenomic and genomic characterization uncovers novel biology.</title>
        <authorList>
            <person name="Wiegand S."/>
            <person name="Jogler M."/>
            <person name="Boedeker C."/>
            <person name="Pinto D."/>
            <person name="Vollmers J."/>
            <person name="Rivas-Marin E."/>
            <person name="Kohn T."/>
            <person name="Peeters S.H."/>
            <person name="Heuer A."/>
            <person name="Rast P."/>
            <person name="Oberbeckmann S."/>
            <person name="Bunk B."/>
            <person name="Jeske O."/>
            <person name="Meyerdierks A."/>
            <person name="Storesund J.E."/>
            <person name="Kallscheuer N."/>
            <person name="Luecker S."/>
            <person name="Lage O.M."/>
            <person name="Pohl T."/>
            <person name="Merkel B.J."/>
            <person name="Hornburger P."/>
            <person name="Mueller R.-W."/>
            <person name="Bruemmer F."/>
            <person name="Labrenz M."/>
            <person name="Spormann A.M."/>
            <person name="Op Den Camp H."/>
            <person name="Overmann J."/>
            <person name="Amann R."/>
            <person name="Jetten M.S.M."/>
            <person name="Mascher T."/>
            <person name="Medema M.H."/>
            <person name="Devos D.P."/>
            <person name="Kaster A.-K."/>
            <person name="Ovreas L."/>
            <person name="Rohde M."/>
            <person name="Galperin M.Y."/>
            <person name="Jogler C."/>
        </authorList>
    </citation>
    <scope>NUCLEOTIDE SEQUENCE [LARGE SCALE GENOMIC DNA]</scope>
    <source>
        <strain evidence="2 3">CA13</strain>
    </source>
</reference>
<protein>
    <submittedName>
        <fullName evidence="2">Uncharacterized protein</fullName>
    </submittedName>
</protein>
<evidence type="ECO:0000313" key="2">
    <source>
        <dbReference type="EMBL" id="TWT79683.1"/>
    </source>
</evidence>
<evidence type="ECO:0000256" key="1">
    <source>
        <dbReference type="SAM" id="MobiDB-lite"/>
    </source>
</evidence>
<accession>A0A5C5YZ47</accession>
<dbReference type="Proteomes" id="UP000315010">
    <property type="component" value="Unassembled WGS sequence"/>
</dbReference>
<keyword evidence="3" id="KW-1185">Reference proteome</keyword>
<organism evidence="2 3">
    <name type="scientific">Novipirellula herctigrandis</name>
    <dbReference type="NCBI Taxonomy" id="2527986"/>
    <lineage>
        <taxon>Bacteria</taxon>
        <taxon>Pseudomonadati</taxon>
        <taxon>Planctomycetota</taxon>
        <taxon>Planctomycetia</taxon>
        <taxon>Pirellulales</taxon>
        <taxon>Pirellulaceae</taxon>
        <taxon>Novipirellula</taxon>
    </lineage>
</organism>
<proteinExistence type="predicted"/>